<keyword evidence="2" id="KW-0378">Hydrolase</keyword>
<evidence type="ECO:0000313" key="6">
    <source>
        <dbReference type="Proteomes" id="UP001448614"/>
    </source>
</evidence>
<dbReference type="PANTHER" id="PTHR11066">
    <property type="entry name" value="ACYL-COA THIOESTERASE"/>
    <property type="match status" value="1"/>
</dbReference>
<dbReference type="InterPro" id="IPR003703">
    <property type="entry name" value="Acyl_CoA_thio"/>
</dbReference>
<reference evidence="5 6" key="1">
    <citation type="journal article" date="2024" name="Appl. Microbiol. Biotechnol.">
        <title>Biosynthetic gene clusters with biotechnological applications in novel Antarctic isolates from Actinomycetota.</title>
        <authorList>
            <person name="Bruna P."/>
            <person name="Nunez-Montero K."/>
            <person name="Contreras M.J."/>
            <person name="Leal K."/>
            <person name="Garcia M."/>
            <person name="Abanto M."/>
            <person name="Barrientos L."/>
        </authorList>
    </citation>
    <scope>NUCLEOTIDE SEQUENCE [LARGE SCALE GENOMIC DNA]</scope>
    <source>
        <strain evidence="5 6">Se16.17</strain>
    </source>
</reference>
<gene>
    <name evidence="5" type="ORF">V3C41_17020</name>
</gene>
<dbReference type="InterPro" id="IPR029069">
    <property type="entry name" value="HotDog_dom_sf"/>
</dbReference>
<protein>
    <submittedName>
        <fullName evidence="5">Acyl-CoA thioesterase II</fullName>
    </submittedName>
</protein>
<dbReference type="CDD" id="cd03444">
    <property type="entry name" value="Thioesterase_II_repeat1"/>
    <property type="match status" value="1"/>
</dbReference>
<dbReference type="EMBL" id="JBBMFV010000004">
    <property type="protein sequence ID" value="MEO3942774.1"/>
    <property type="molecule type" value="Genomic_DNA"/>
</dbReference>
<dbReference type="Pfam" id="PF13622">
    <property type="entry name" value="4HBT_3"/>
    <property type="match status" value="1"/>
</dbReference>
<evidence type="ECO:0000256" key="2">
    <source>
        <dbReference type="ARBA" id="ARBA00022801"/>
    </source>
</evidence>
<keyword evidence="6" id="KW-1185">Reference proteome</keyword>
<evidence type="ECO:0000313" key="5">
    <source>
        <dbReference type="EMBL" id="MEO3942774.1"/>
    </source>
</evidence>
<dbReference type="Pfam" id="PF02551">
    <property type="entry name" value="Acyl_CoA_thio"/>
    <property type="match status" value="1"/>
</dbReference>
<organism evidence="5 6">
    <name type="scientific">Paenarthrobacter nicotinovorans</name>
    <name type="common">Arthrobacter nicotinovorans</name>
    <dbReference type="NCBI Taxonomy" id="29320"/>
    <lineage>
        <taxon>Bacteria</taxon>
        <taxon>Bacillati</taxon>
        <taxon>Actinomycetota</taxon>
        <taxon>Actinomycetes</taxon>
        <taxon>Micrococcales</taxon>
        <taxon>Micrococcaceae</taxon>
        <taxon>Paenarthrobacter</taxon>
    </lineage>
</organism>
<dbReference type="Gene3D" id="2.40.160.210">
    <property type="entry name" value="Acyl-CoA thioesterase, double hotdog domain"/>
    <property type="match status" value="1"/>
</dbReference>
<evidence type="ECO:0000259" key="4">
    <source>
        <dbReference type="Pfam" id="PF13622"/>
    </source>
</evidence>
<sequence length="301" mass="33323">MTETNAGLEVQAPAEDPMDVLIGLLDLGDFDGARTNEDIFLGPSQKQPRHRVFGGQVLAQSMMAGMRTVEPDRVAHSMHGYFLRPGDANKPITFGVERLRDGRSFSARRVHAYQDGVPILSMIASFQVEDTGLDHQATMPEGIPDPESLPSTAELLSHFDHPMARHMSSERPFDVRHIDPALYVSAPTEHVARNAVWMKTIGPLPDDPNLHRAALAYASDYTLLEPILRAHGLAWMTPGMSVASLDHAMWWHRPVRVDEWMLYVQESPSAQGARGLATGRIFNRDGLHVATVAQEGMVRIP</sequence>
<dbReference type="RefSeq" id="WP_026548217.1">
    <property type="nucleotide sequence ID" value="NZ_JBBMFV010000004.1"/>
</dbReference>
<dbReference type="PANTHER" id="PTHR11066:SF34">
    <property type="entry name" value="ACYL-COENZYME A THIOESTERASE 8"/>
    <property type="match status" value="1"/>
</dbReference>
<dbReference type="InterPro" id="IPR042171">
    <property type="entry name" value="Acyl-CoA_hotdog"/>
</dbReference>
<dbReference type="InterPro" id="IPR049449">
    <property type="entry name" value="TesB_ACOT8-like_N"/>
</dbReference>
<comment type="caution">
    <text evidence="5">The sequence shown here is derived from an EMBL/GenBank/DDBJ whole genome shotgun (WGS) entry which is preliminary data.</text>
</comment>
<dbReference type="Proteomes" id="UP001448614">
    <property type="component" value="Unassembled WGS sequence"/>
</dbReference>
<accession>A0ABV0GW76</accession>
<evidence type="ECO:0000259" key="3">
    <source>
        <dbReference type="Pfam" id="PF02551"/>
    </source>
</evidence>
<dbReference type="SUPFAM" id="SSF54637">
    <property type="entry name" value="Thioesterase/thiol ester dehydrase-isomerase"/>
    <property type="match status" value="2"/>
</dbReference>
<dbReference type="CDD" id="cd03445">
    <property type="entry name" value="Thioesterase_II_repeat2"/>
    <property type="match status" value="1"/>
</dbReference>
<feature type="domain" description="Acyl-CoA thioesterase 2 C-terminal" evidence="3">
    <location>
        <begin position="189"/>
        <end position="297"/>
    </location>
</feature>
<proteinExistence type="inferred from homology"/>
<comment type="similarity">
    <text evidence="1">Belongs to the C/M/P thioester hydrolase family.</text>
</comment>
<evidence type="ECO:0000256" key="1">
    <source>
        <dbReference type="ARBA" id="ARBA00006538"/>
    </source>
</evidence>
<name>A0ABV0GW76_PAENI</name>
<dbReference type="InterPro" id="IPR025652">
    <property type="entry name" value="TesB_C"/>
</dbReference>
<feature type="domain" description="Acyl-CoA thioesterase-like N-terminal HotDog" evidence="4">
    <location>
        <begin position="51"/>
        <end position="127"/>
    </location>
</feature>